<accession>A0AAD9NX91</accession>
<sequence>MTVTCGVPQGSILRPLLFII</sequence>
<organism evidence="2 3">
    <name type="scientific">Ridgeia piscesae</name>
    <name type="common">Tubeworm</name>
    <dbReference type="NCBI Taxonomy" id="27915"/>
    <lineage>
        <taxon>Eukaryota</taxon>
        <taxon>Metazoa</taxon>
        <taxon>Spiralia</taxon>
        <taxon>Lophotrochozoa</taxon>
        <taxon>Annelida</taxon>
        <taxon>Polychaeta</taxon>
        <taxon>Sedentaria</taxon>
        <taxon>Canalipalpata</taxon>
        <taxon>Sabellida</taxon>
        <taxon>Siboglinidae</taxon>
        <taxon>Ridgeia</taxon>
    </lineage>
</organism>
<proteinExistence type="predicted"/>
<dbReference type="InterPro" id="IPR000477">
    <property type="entry name" value="RT_dom"/>
</dbReference>
<gene>
    <name evidence="2" type="ORF">NP493_280g03079</name>
</gene>
<evidence type="ECO:0000313" key="3">
    <source>
        <dbReference type="Proteomes" id="UP001209878"/>
    </source>
</evidence>
<dbReference type="Proteomes" id="UP001209878">
    <property type="component" value="Unassembled WGS sequence"/>
</dbReference>
<dbReference type="EMBL" id="JAODUO010000279">
    <property type="protein sequence ID" value="KAK2184163.1"/>
    <property type="molecule type" value="Genomic_DNA"/>
</dbReference>
<comment type="caution">
    <text evidence="2">The sequence shown here is derived from an EMBL/GenBank/DDBJ whole genome shotgun (WGS) entry which is preliminary data.</text>
</comment>
<reference evidence="2" key="1">
    <citation type="journal article" date="2023" name="Mol. Biol. Evol.">
        <title>Third-Generation Sequencing Reveals the Adaptive Role of the Epigenome in Three Deep-Sea Polychaetes.</title>
        <authorList>
            <person name="Perez M."/>
            <person name="Aroh O."/>
            <person name="Sun Y."/>
            <person name="Lan Y."/>
            <person name="Juniper S.K."/>
            <person name="Young C.R."/>
            <person name="Angers B."/>
            <person name="Qian P.Y."/>
        </authorList>
    </citation>
    <scope>NUCLEOTIDE SEQUENCE</scope>
    <source>
        <strain evidence="2">R07B-5</strain>
    </source>
</reference>
<evidence type="ECO:0000259" key="1">
    <source>
        <dbReference type="PROSITE" id="PS50878"/>
    </source>
</evidence>
<dbReference type="PROSITE" id="PS50878">
    <property type="entry name" value="RT_POL"/>
    <property type="match status" value="1"/>
</dbReference>
<dbReference type="AlphaFoldDB" id="A0AAD9NX91"/>
<name>A0AAD9NX91_RIDPI</name>
<keyword evidence="3" id="KW-1185">Reference proteome</keyword>
<evidence type="ECO:0000313" key="2">
    <source>
        <dbReference type="EMBL" id="KAK2184163.1"/>
    </source>
</evidence>
<protein>
    <recommendedName>
        <fullName evidence="1">Reverse transcriptase domain-containing protein</fullName>
    </recommendedName>
</protein>
<feature type="domain" description="Reverse transcriptase" evidence="1">
    <location>
        <begin position="1"/>
        <end position="20"/>
    </location>
</feature>